<evidence type="ECO:0000313" key="9">
    <source>
        <dbReference type="EMBL" id="UUX35470.1"/>
    </source>
</evidence>
<sequence>MLLTDRIYMFFVYLFLFIALILVIYPMAYIVSASISDPQAVNSGEMWLFPKGITWIGYEAIFENQQIWRGYWNTIVYTVLGTLINLAVTLPVAYALSRKDFYGRTFLTNFMLVTMFVSGGLIPTYLLMKNLGFLDTIWAMIIPGAASVYNIIVTRTFFQSSIPRELEEAAIIDGASDITLFFKIILPLSTPIIAVMALYYGVGHWNGFFNALIYLSDRSKYPLQMVLREILVLNDLSSTGTPETMTTSMAELAYSRQQLSEVIKYGVMIVSSAPVIMVYPFLQKYFVKGVMIGSLKG</sequence>
<evidence type="ECO:0000259" key="8">
    <source>
        <dbReference type="PROSITE" id="PS50928"/>
    </source>
</evidence>
<evidence type="ECO:0000313" key="10">
    <source>
        <dbReference type="Proteomes" id="UP001315967"/>
    </source>
</evidence>
<dbReference type="Pfam" id="PF00528">
    <property type="entry name" value="BPD_transp_1"/>
    <property type="match status" value="1"/>
</dbReference>
<feature type="transmembrane region" description="Helical" evidence="7">
    <location>
        <begin position="7"/>
        <end position="28"/>
    </location>
</feature>
<reference evidence="9 10" key="1">
    <citation type="submission" date="2022-08" db="EMBL/GenBank/DDBJ databases">
        <title>Aerococcaceae sp. nov isolated from spoiled eye mask.</title>
        <authorList>
            <person name="Zhou G."/>
            <person name="Xie X.-B."/>
            <person name="Shi Q.-S."/>
            <person name="Wang Y.-S."/>
            <person name="Wen X."/>
            <person name="Peng H."/>
            <person name="Yang X.-J."/>
            <person name="Tao H.-B."/>
            <person name="Huang X.-M."/>
        </authorList>
    </citation>
    <scope>NUCLEOTIDE SEQUENCE [LARGE SCALE GENOMIC DNA]</scope>
    <source>
        <strain evidence="10">DM20194951</strain>
    </source>
</reference>
<evidence type="ECO:0000256" key="3">
    <source>
        <dbReference type="ARBA" id="ARBA00022475"/>
    </source>
</evidence>
<accession>A0ABY5PA29</accession>
<dbReference type="PANTHER" id="PTHR43744">
    <property type="entry name" value="ABC TRANSPORTER PERMEASE PROTEIN MG189-RELATED-RELATED"/>
    <property type="match status" value="1"/>
</dbReference>
<evidence type="ECO:0000256" key="5">
    <source>
        <dbReference type="ARBA" id="ARBA00022989"/>
    </source>
</evidence>
<evidence type="ECO:0000256" key="7">
    <source>
        <dbReference type="RuleBase" id="RU363032"/>
    </source>
</evidence>
<feature type="transmembrane region" description="Helical" evidence="7">
    <location>
        <begin position="262"/>
        <end position="282"/>
    </location>
</feature>
<gene>
    <name evidence="9" type="ORF">NRE15_05240</name>
</gene>
<feature type="transmembrane region" description="Helical" evidence="7">
    <location>
        <begin position="75"/>
        <end position="94"/>
    </location>
</feature>
<keyword evidence="6 7" id="KW-0472">Membrane</keyword>
<dbReference type="SUPFAM" id="SSF161098">
    <property type="entry name" value="MetI-like"/>
    <property type="match status" value="1"/>
</dbReference>
<evidence type="ECO:0000256" key="2">
    <source>
        <dbReference type="ARBA" id="ARBA00022448"/>
    </source>
</evidence>
<dbReference type="InterPro" id="IPR035906">
    <property type="entry name" value="MetI-like_sf"/>
</dbReference>
<dbReference type="Gene3D" id="1.10.3720.10">
    <property type="entry name" value="MetI-like"/>
    <property type="match status" value="1"/>
</dbReference>
<dbReference type="RefSeq" id="WP_313794954.1">
    <property type="nucleotide sequence ID" value="NZ_CP102453.1"/>
</dbReference>
<dbReference type="CDD" id="cd06261">
    <property type="entry name" value="TM_PBP2"/>
    <property type="match status" value="1"/>
</dbReference>
<dbReference type="PANTHER" id="PTHR43744:SF9">
    <property type="entry name" value="POLYGALACTURONAN_RHAMNOGALACTURONAN TRANSPORT SYSTEM PERMEASE PROTEIN YTCP"/>
    <property type="match status" value="1"/>
</dbReference>
<dbReference type="EMBL" id="CP102453">
    <property type="protein sequence ID" value="UUX35470.1"/>
    <property type="molecule type" value="Genomic_DNA"/>
</dbReference>
<comment type="subcellular location">
    <subcellularLocation>
        <location evidence="1 7">Cell membrane</location>
        <topology evidence="1 7">Multi-pass membrane protein</topology>
    </subcellularLocation>
</comment>
<feature type="transmembrane region" description="Helical" evidence="7">
    <location>
        <begin position="137"/>
        <end position="158"/>
    </location>
</feature>
<protein>
    <submittedName>
        <fullName evidence="9">Carbohydrate ABC transporter permease</fullName>
    </submittedName>
</protein>
<keyword evidence="4 7" id="KW-0812">Transmembrane</keyword>
<dbReference type="PROSITE" id="PS50928">
    <property type="entry name" value="ABC_TM1"/>
    <property type="match status" value="1"/>
</dbReference>
<keyword evidence="2 7" id="KW-0813">Transport</keyword>
<keyword evidence="3" id="KW-1003">Cell membrane</keyword>
<comment type="similarity">
    <text evidence="7">Belongs to the binding-protein-dependent transport system permease family.</text>
</comment>
<name>A0ABY5PA29_9LACT</name>
<keyword evidence="10" id="KW-1185">Reference proteome</keyword>
<feature type="domain" description="ABC transmembrane type-1" evidence="8">
    <location>
        <begin position="71"/>
        <end position="280"/>
    </location>
</feature>
<feature type="transmembrane region" description="Helical" evidence="7">
    <location>
        <begin position="106"/>
        <end position="125"/>
    </location>
</feature>
<organism evidence="9 10">
    <name type="scientific">Fundicoccus culcitae</name>
    <dbReference type="NCBI Taxonomy" id="2969821"/>
    <lineage>
        <taxon>Bacteria</taxon>
        <taxon>Bacillati</taxon>
        <taxon>Bacillota</taxon>
        <taxon>Bacilli</taxon>
        <taxon>Lactobacillales</taxon>
        <taxon>Aerococcaceae</taxon>
        <taxon>Fundicoccus</taxon>
    </lineage>
</organism>
<keyword evidence="5 7" id="KW-1133">Transmembrane helix</keyword>
<dbReference type="Proteomes" id="UP001315967">
    <property type="component" value="Chromosome"/>
</dbReference>
<dbReference type="InterPro" id="IPR000515">
    <property type="entry name" value="MetI-like"/>
</dbReference>
<evidence type="ECO:0000256" key="4">
    <source>
        <dbReference type="ARBA" id="ARBA00022692"/>
    </source>
</evidence>
<evidence type="ECO:0000256" key="6">
    <source>
        <dbReference type="ARBA" id="ARBA00023136"/>
    </source>
</evidence>
<feature type="transmembrane region" description="Helical" evidence="7">
    <location>
        <begin position="178"/>
        <end position="202"/>
    </location>
</feature>
<proteinExistence type="inferred from homology"/>
<evidence type="ECO:0000256" key="1">
    <source>
        <dbReference type="ARBA" id="ARBA00004651"/>
    </source>
</evidence>